<evidence type="ECO:0000259" key="8">
    <source>
        <dbReference type="Pfam" id="PF02687"/>
    </source>
</evidence>
<feature type="transmembrane region" description="Helical" evidence="7">
    <location>
        <begin position="276"/>
        <end position="304"/>
    </location>
</feature>
<evidence type="ECO:0000313" key="10">
    <source>
        <dbReference type="EMBL" id="KPL83835.1"/>
    </source>
</evidence>
<evidence type="ECO:0000256" key="1">
    <source>
        <dbReference type="ARBA" id="ARBA00004651"/>
    </source>
</evidence>
<keyword evidence="4 7" id="KW-1133">Transmembrane helix</keyword>
<evidence type="ECO:0000256" key="5">
    <source>
        <dbReference type="ARBA" id="ARBA00023136"/>
    </source>
</evidence>
<name>A0A0P6XWP4_9CHLR</name>
<evidence type="ECO:0000313" key="11">
    <source>
        <dbReference type="Proteomes" id="UP000050544"/>
    </source>
</evidence>
<dbReference type="OrthoDB" id="9770036at2"/>
<dbReference type="Pfam" id="PF02687">
    <property type="entry name" value="FtsX"/>
    <property type="match status" value="1"/>
</dbReference>
<dbReference type="RefSeq" id="WP_054520223.1">
    <property type="nucleotide sequence ID" value="NZ_LGKO01000002.1"/>
</dbReference>
<feature type="domain" description="ABC3 transporter permease C-terminal" evidence="8">
    <location>
        <begin position="284"/>
        <end position="401"/>
    </location>
</feature>
<keyword evidence="3 7" id="KW-0812">Transmembrane</keyword>
<dbReference type="InterPro" id="IPR003838">
    <property type="entry name" value="ABC3_permease_C"/>
</dbReference>
<comment type="similarity">
    <text evidence="6">Belongs to the ABC-4 integral membrane protein family.</text>
</comment>
<feature type="transmembrane region" description="Helical" evidence="7">
    <location>
        <begin position="373"/>
        <end position="391"/>
    </location>
</feature>
<dbReference type="Proteomes" id="UP000050544">
    <property type="component" value="Unassembled WGS sequence"/>
</dbReference>
<accession>A0A0P6XWP4</accession>
<dbReference type="PANTHER" id="PTHR30572:SF4">
    <property type="entry name" value="ABC TRANSPORTER PERMEASE YTRF"/>
    <property type="match status" value="1"/>
</dbReference>
<dbReference type="InterPro" id="IPR050250">
    <property type="entry name" value="Macrolide_Exporter_MacB"/>
</dbReference>
<gene>
    <name evidence="10" type="ORF">SE15_00905</name>
</gene>
<evidence type="ECO:0000256" key="4">
    <source>
        <dbReference type="ARBA" id="ARBA00022989"/>
    </source>
</evidence>
<keyword evidence="5 7" id="KW-0472">Membrane</keyword>
<dbReference type="GO" id="GO:0022857">
    <property type="term" value="F:transmembrane transporter activity"/>
    <property type="evidence" value="ECO:0007669"/>
    <property type="project" value="TreeGrafter"/>
</dbReference>
<dbReference type="STRING" id="869279.SE15_00905"/>
<dbReference type="EMBL" id="LGKO01000002">
    <property type="protein sequence ID" value="KPL83835.1"/>
    <property type="molecule type" value="Genomic_DNA"/>
</dbReference>
<organism evidence="10 11">
    <name type="scientific">Thermanaerothrix daxensis</name>
    <dbReference type="NCBI Taxonomy" id="869279"/>
    <lineage>
        <taxon>Bacteria</taxon>
        <taxon>Bacillati</taxon>
        <taxon>Chloroflexota</taxon>
        <taxon>Anaerolineae</taxon>
        <taxon>Anaerolineales</taxon>
        <taxon>Anaerolineaceae</taxon>
        <taxon>Thermanaerothrix</taxon>
    </lineage>
</organism>
<keyword evidence="2" id="KW-1003">Cell membrane</keyword>
<dbReference type="PANTHER" id="PTHR30572">
    <property type="entry name" value="MEMBRANE COMPONENT OF TRANSPORTER-RELATED"/>
    <property type="match status" value="1"/>
</dbReference>
<feature type="transmembrane region" description="Helical" evidence="7">
    <location>
        <begin position="21"/>
        <end position="42"/>
    </location>
</feature>
<protein>
    <recommendedName>
        <fullName evidence="12">ABC transporter permease</fullName>
    </recommendedName>
</protein>
<comment type="caution">
    <text evidence="10">The sequence shown here is derived from an EMBL/GenBank/DDBJ whole genome shotgun (WGS) entry which is preliminary data.</text>
</comment>
<proteinExistence type="inferred from homology"/>
<evidence type="ECO:0000256" key="7">
    <source>
        <dbReference type="SAM" id="Phobius"/>
    </source>
</evidence>
<comment type="subcellular location">
    <subcellularLocation>
        <location evidence="1">Cell membrane</location>
        <topology evidence="1">Multi-pass membrane protein</topology>
    </subcellularLocation>
</comment>
<dbReference type="GO" id="GO:0005886">
    <property type="term" value="C:plasma membrane"/>
    <property type="evidence" value="ECO:0007669"/>
    <property type="project" value="UniProtKB-SubCell"/>
</dbReference>
<evidence type="ECO:0000256" key="2">
    <source>
        <dbReference type="ARBA" id="ARBA00022475"/>
    </source>
</evidence>
<feature type="domain" description="MacB-like periplasmic core" evidence="9">
    <location>
        <begin position="21"/>
        <end position="243"/>
    </location>
</feature>
<sequence>MNLGQAILEALESLSANKLRSGLTILGIVIGVAAVIAMLAVGTGAQNVITGSISGLGSNLLFIFPGNFTERVRNPQPLTLADAQALADPFQVPSVTAVAPVLSGTREVTFGSERTSVQIFGVTSNYAAVRNYSLLEGEFINEEHILGQASVAVIGPEVADRLFGHREGLIGEAIRIEGQPFRIIGVTAPKGGSSFGSQDDIVLIPLTTAQVRVLRRDRNRVDLIYAQVSRPELVPQAIEEIAQVLRTRHRTELGVDDFTIFSQQDFVSTAQTITGVLTIFLGGIAAISLLVGGIGIMNIMLVSVTERTREIGLRKAVGARKRDILIQFLTESSLLSLFGGLIGIAFGWLIAFVVGQIAAANNTPLNPQVGIDAILLATMFSTAVGLFFGLYPANRAANLEPVEALRYE</sequence>
<evidence type="ECO:0000256" key="6">
    <source>
        <dbReference type="ARBA" id="ARBA00038076"/>
    </source>
</evidence>
<keyword evidence="11" id="KW-1185">Reference proteome</keyword>
<dbReference type="AlphaFoldDB" id="A0A0P6XWP4"/>
<feature type="transmembrane region" description="Helical" evidence="7">
    <location>
        <begin position="325"/>
        <end position="353"/>
    </location>
</feature>
<evidence type="ECO:0000256" key="3">
    <source>
        <dbReference type="ARBA" id="ARBA00022692"/>
    </source>
</evidence>
<dbReference type="Pfam" id="PF12704">
    <property type="entry name" value="MacB_PCD"/>
    <property type="match status" value="1"/>
</dbReference>
<evidence type="ECO:0008006" key="12">
    <source>
        <dbReference type="Google" id="ProtNLM"/>
    </source>
</evidence>
<dbReference type="InterPro" id="IPR025857">
    <property type="entry name" value="MacB_PCD"/>
</dbReference>
<reference evidence="10 11" key="1">
    <citation type="submission" date="2015-07" db="EMBL/GenBank/DDBJ databases">
        <title>Whole genome sequence of Thermanaerothrix daxensis DSM 23592.</title>
        <authorList>
            <person name="Hemp J."/>
            <person name="Ward L.M."/>
            <person name="Pace L.A."/>
            <person name="Fischer W.W."/>
        </authorList>
    </citation>
    <scope>NUCLEOTIDE SEQUENCE [LARGE SCALE GENOMIC DNA]</scope>
    <source>
        <strain evidence="10 11">GNS-1</strain>
    </source>
</reference>
<evidence type="ECO:0000259" key="9">
    <source>
        <dbReference type="Pfam" id="PF12704"/>
    </source>
</evidence>